<proteinExistence type="predicted"/>
<dbReference type="EC" id="1.4.3.19" evidence="5"/>
<protein>
    <recommendedName>
        <fullName evidence="5">glycine oxidase</fullName>
        <ecNumber evidence="5">1.4.3.19</ecNumber>
    </recommendedName>
</protein>
<dbReference type="Proteomes" id="UP000824220">
    <property type="component" value="Unassembled WGS sequence"/>
</dbReference>
<evidence type="ECO:0000313" key="8">
    <source>
        <dbReference type="Proteomes" id="UP000824220"/>
    </source>
</evidence>
<evidence type="ECO:0000313" key="7">
    <source>
        <dbReference type="EMBL" id="HJA03775.1"/>
    </source>
</evidence>
<evidence type="ECO:0000256" key="1">
    <source>
        <dbReference type="ARBA" id="ARBA00004948"/>
    </source>
</evidence>
<dbReference type="NCBIfam" id="TIGR02352">
    <property type="entry name" value="thiamin_ThiO"/>
    <property type="match status" value="1"/>
</dbReference>
<keyword evidence="2" id="KW-0784">Thiamine biosynthesis</keyword>
<dbReference type="GO" id="GO:0009228">
    <property type="term" value="P:thiamine biosynthetic process"/>
    <property type="evidence" value="ECO:0007669"/>
    <property type="project" value="UniProtKB-KW"/>
</dbReference>
<keyword evidence="3 7" id="KW-0560">Oxidoreductase</keyword>
<gene>
    <name evidence="7" type="primary">thiO</name>
    <name evidence="7" type="ORF">H9800_02810</name>
</gene>
<evidence type="ECO:0000256" key="4">
    <source>
        <dbReference type="ARBA" id="ARBA00049872"/>
    </source>
</evidence>
<comment type="pathway">
    <text evidence="1">Cofactor biosynthesis; thiamine diphosphate biosynthesis.</text>
</comment>
<dbReference type="InterPro" id="IPR006076">
    <property type="entry name" value="FAD-dep_OxRdtase"/>
</dbReference>
<dbReference type="InterPro" id="IPR012727">
    <property type="entry name" value="Gly_oxidase_ThiO"/>
</dbReference>
<dbReference type="SUPFAM" id="SSF54373">
    <property type="entry name" value="FAD-linked reductases, C-terminal domain"/>
    <property type="match status" value="1"/>
</dbReference>
<sequence>MMVSDVVVVGGGVVGLAAAWRSLERGHRVTVLDPRPGDGASRAAAGMLGAVSEFAFEEEALLALSLPAAERYAQVMADLERASGMATGYRRSSTLVVASGASDRAAGDQLRRRQEELGLSVRPLAPMQARRLEDLLSPGIAGAFLAESDHQVDPRRLVSAYLAALEGSARAVVRPATATALVWDGPRVCGVLIDGTERISAHEVVLATGASTRLGGLPTGLRLPIRPVYGDVLRLRAPASLTPFLSHVVRGRVQARAVYLVPRDDGEIVIGASEREDARTGVSAGAVLQLLRDAAELVPAVAELELVETIARARPGTPDNAPLLGRIAPGLIAATGTHRHGVLLSVETAVAVADLIDGRRARAEHAAFDPWRFSERTAARPVTASVRSRSQEES</sequence>
<evidence type="ECO:0000256" key="2">
    <source>
        <dbReference type="ARBA" id="ARBA00022977"/>
    </source>
</evidence>
<accession>A0A9D2H555</accession>
<dbReference type="GO" id="GO:0043799">
    <property type="term" value="F:glycine oxidase activity"/>
    <property type="evidence" value="ECO:0007669"/>
    <property type="project" value="UniProtKB-EC"/>
</dbReference>
<dbReference type="Gene3D" id="3.50.50.60">
    <property type="entry name" value="FAD/NAD(P)-binding domain"/>
    <property type="match status" value="1"/>
</dbReference>
<feature type="domain" description="FAD dependent oxidoreductase" evidence="6">
    <location>
        <begin position="5"/>
        <end position="355"/>
    </location>
</feature>
<dbReference type="EMBL" id="DXAM01000041">
    <property type="protein sequence ID" value="HJA03775.1"/>
    <property type="molecule type" value="Genomic_DNA"/>
</dbReference>
<dbReference type="PANTHER" id="PTHR13847">
    <property type="entry name" value="SARCOSINE DEHYDROGENASE-RELATED"/>
    <property type="match status" value="1"/>
</dbReference>
<dbReference type="GO" id="GO:0050660">
    <property type="term" value="F:flavin adenine dinucleotide binding"/>
    <property type="evidence" value="ECO:0007669"/>
    <property type="project" value="InterPro"/>
</dbReference>
<evidence type="ECO:0000256" key="3">
    <source>
        <dbReference type="ARBA" id="ARBA00023002"/>
    </source>
</evidence>
<comment type="caution">
    <text evidence="7">The sequence shown here is derived from an EMBL/GenBank/DDBJ whole genome shotgun (WGS) entry which is preliminary data.</text>
</comment>
<reference evidence="7" key="2">
    <citation type="submission" date="2021-04" db="EMBL/GenBank/DDBJ databases">
        <authorList>
            <person name="Gilroy R."/>
        </authorList>
    </citation>
    <scope>NUCLEOTIDE SEQUENCE</scope>
    <source>
        <strain evidence="7">ChiHjej8B7-3636</strain>
    </source>
</reference>
<dbReference type="SUPFAM" id="SSF51905">
    <property type="entry name" value="FAD/NAD(P)-binding domain"/>
    <property type="match status" value="1"/>
</dbReference>
<reference evidence="7" key="1">
    <citation type="journal article" date="2021" name="PeerJ">
        <title>Extensive microbial diversity within the chicken gut microbiome revealed by metagenomics and culture.</title>
        <authorList>
            <person name="Gilroy R."/>
            <person name="Ravi A."/>
            <person name="Getino M."/>
            <person name="Pursley I."/>
            <person name="Horton D.L."/>
            <person name="Alikhan N.F."/>
            <person name="Baker D."/>
            <person name="Gharbi K."/>
            <person name="Hall N."/>
            <person name="Watson M."/>
            <person name="Adriaenssens E.M."/>
            <person name="Foster-Nyarko E."/>
            <person name="Jarju S."/>
            <person name="Secka A."/>
            <person name="Antonio M."/>
            <person name="Oren A."/>
            <person name="Chaudhuri R.R."/>
            <person name="La Ragione R."/>
            <person name="Hildebrand F."/>
            <person name="Pallen M.J."/>
        </authorList>
    </citation>
    <scope>NUCLEOTIDE SEQUENCE</scope>
    <source>
        <strain evidence="7">ChiHjej8B7-3636</strain>
    </source>
</reference>
<name>A0A9D2H555_9MICO</name>
<organism evidence="7 8">
    <name type="scientific">Candidatus Microbacterium stercoravium</name>
    <dbReference type="NCBI Taxonomy" id="2838697"/>
    <lineage>
        <taxon>Bacteria</taxon>
        <taxon>Bacillati</taxon>
        <taxon>Actinomycetota</taxon>
        <taxon>Actinomycetes</taxon>
        <taxon>Micrococcales</taxon>
        <taxon>Microbacteriaceae</taxon>
        <taxon>Microbacterium</taxon>
    </lineage>
</organism>
<evidence type="ECO:0000256" key="5">
    <source>
        <dbReference type="ARBA" id="ARBA00050018"/>
    </source>
</evidence>
<dbReference type="InterPro" id="IPR036188">
    <property type="entry name" value="FAD/NAD-bd_sf"/>
</dbReference>
<dbReference type="GO" id="GO:0005737">
    <property type="term" value="C:cytoplasm"/>
    <property type="evidence" value="ECO:0007669"/>
    <property type="project" value="TreeGrafter"/>
</dbReference>
<evidence type="ECO:0000259" key="6">
    <source>
        <dbReference type="Pfam" id="PF01266"/>
    </source>
</evidence>
<dbReference type="Pfam" id="PF01266">
    <property type="entry name" value="DAO"/>
    <property type="match status" value="1"/>
</dbReference>
<dbReference type="AlphaFoldDB" id="A0A9D2H555"/>
<comment type="catalytic activity">
    <reaction evidence="4">
        <text>glycine + O2 + H2O = glyoxylate + H2O2 + NH4(+)</text>
        <dbReference type="Rhea" id="RHEA:11532"/>
        <dbReference type="ChEBI" id="CHEBI:15377"/>
        <dbReference type="ChEBI" id="CHEBI:15379"/>
        <dbReference type="ChEBI" id="CHEBI:16240"/>
        <dbReference type="ChEBI" id="CHEBI:28938"/>
        <dbReference type="ChEBI" id="CHEBI:36655"/>
        <dbReference type="ChEBI" id="CHEBI:57305"/>
        <dbReference type="EC" id="1.4.3.19"/>
    </reaction>
</comment>
<dbReference type="PANTHER" id="PTHR13847:SF289">
    <property type="entry name" value="GLYCINE OXIDASE"/>
    <property type="match status" value="1"/>
</dbReference>
<dbReference type="Gene3D" id="3.30.9.10">
    <property type="entry name" value="D-Amino Acid Oxidase, subunit A, domain 2"/>
    <property type="match status" value="1"/>
</dbReference>